<dbReference type="Proteomes" id="UP000775872">
    <property type="component" value="Unassembled WGS sequence"/>
</dbReference>
<gene>
    <name evidence="2" type="ORF">CSOL1703_00007835</name>
</gene>
<proteinExistence type="predicted"/>
<feature type="compositionally biased region" description="Low complexity" evidence="1">
    <location>
        <begin position="36"/>
        <end position="47"/>
    </location>
</feature>
<keyword evidence="3" id="KW-1185">Reference proteome</keyword>
<organism evidence="2 3">
    <name type="scientific">Clonostachys solani</name>
    <dbReference type="NCBI Taxonomy" id="160281"/>
    <lineage>
        <taxon>Eukaryota</taxon>
        <taxon>Fungi</taxon>
        <taxon>Dikarya</taxon>
        <taxon>Ascomycota</taxon>
        <taxon>Pezizomycotina</taxon>
        <taxon>Sordariomycetes</taxon>
        <taxon>Hypocreomycetidae</taxon>
        <taxon>Hypocreales</taxon>
        <taxon>Bionectriaceae</taxon>
        <taxon>Clonostachys</taxon>
    </lineage>
</organism>
<name>A0A9P0ETD4_9HYPO</name>
<reference evidence="2 3" key="2">
    <citation type="submission" date="2021-10" db="EMBL/GenBank/DDBJ databases">
        <authorList>
            <person name="Piombo E."/>
        </authorList>
    </citation>
    <scope>NUCLEOTIDE SEQUENCE [LARGE SCALE GENOMIC DNA]</scope>
</reference>
<evidence type="ECO:0000256" key="1">
    <source>
        <dbReference type="SAM" id="MobiDB-lite"/>
    </source>
</evidence>
<accession>A0A9P0ETD4</accession>
<sequence length="127" mass="13701">MADTLKRSLPYLREVHRSSPSDAVAPADRILTHTHSPSSSGSRVRGMSVPSALHLPTIADYSAHLPLRPSPTVGTLPLPGVKATHRFAGHDQDEAIVQTLRCITVVLSTAHVLISSHRLHPTRKPST</sequence>
<dbReference type="AlphaFoldDB" id="A0A9P0ETD4"/>
<evidence type="ECO:0000313" key="2">
    <source>
        <dbReference type="EMBL" id="CAH0058808.1"/>
    </source>
</evidence>
<reference evidence="3" key="1">
    <citation type="submission" date="2019-06" db="EMBL/GenBank/DDBJ databases">
        <authorList>
            <person name="Broberg M."/>
        </authorList>
    </citation>
    <scope>NUCLEOTIDE SEQUENCE [LARGE SCALE GENOMIC DNA]</scope>
</reference>
<protein>
    <submittedName>
        <fullName evidence="2">Uncharacterized protein</fullName>
    </submittedName>
</protein>
<dbReference type="EMBL" id="CABFOC020000091">
    <property type="protein sequence ID" value="CAH0058808.1"/>
    <property type="molecule type" value="Genomic_DNA"/>
</dbReference>
<comment type="caution">
    <text evidence="2">The sequence shown here is derived from an EMBL/GenBank/DDBJ whole genome shotgun (WGS) entry which is preliminary data.</text>
</comment>
<feature type="region of interest" description="Disordered" evidence="1">
    <location>
        <begin position="16"/>
        <end position="47"/>
    </location>
</feature>
<evidence type="ECO:0000313" key="3">
    <source>
        <dbReference type="Proteomes" id="UP000775872"/>
    </source>
</evidence>